<dbReference type="GO" id="GO:0015562">
    <property type="term" value="F:efflux transmembrane transporter activity"/>
    <property type="evidence" value="ECO:0007669"/>
    <property type="project" value="InterPro"/>
</dbReference>
<sequence length="428" mass="45132">MRRAAYLAAGVALFALAGCMGSNDGQSGEAYEAAPTHGLNAANTQGSHLITSLQARRSVLPEGSSFDQVADAVMAANSRAAEAELRAAVLRSSAAQKNWLPQIGPEISLDNMGDFVATLLVEQVIFDNGRKKAERAYAAADVEVAAASLSESSNQRVMDALKLFITAEKARARAKISGQAAADMADFMRIMEARVAGGVSDSSDENVLRLKLNEARETLNADMETAATALAELNAMAAYPLDDLRGISDIAPVPEGTEPLSVMSAEGERSRTIAEAKIERAGLLPSLTASGAANKDDSSGALVFGGGMLGLGTADSLGAADASQQAAEAQIQQAYEDTARVVARLQQQLASLDRQQQNTGTLAAQAKRNYTLFQEQYEAGQRQVMDVVNVYEGMVDSQLEHVGLRYDAILTRLSIANEYGLLVNGDAV</sequence>
<dbReference type="RefSeq" id="WP_106262179.1">
    <property type="nucleotide sequence ID" value="NZ_PVTQ01000001.1"/>
</dbReference>
<organism evidence="2 3">
    <name type="scientific">Donghicola tyrosinivorans</name>
    <dbReference type="NCBI Taxonomy" id="1652492"/>
    <lineage>
        <taxon>Bacteria</taxon>
        <taxon>Pseudomonadati</taxon>
        <taxon>Pseudomonadota</taxon>
        <taxon>Alphaproteobacteria</taxon>
        <taxon>Rhodobacterales</taxon>
        <taxon>Roseobacteraceae</taxon>
        <taxon>Donghicola</taxon>
    </lineage>
</organism>
<dbReference type="Gene3D" id="1.20.1600.10">
    <property type="entry name" value="Outer membrane efflux proteins (OEP)"/>
    <property type="match status" value="1"/>
</dbReference>
<proteinExistence type="predicted"/>
<comment type="caution">
    <text evidence="2">The sequence shown here is derived from an EMBL/GenBank/DDBJ whole genome shotgun (WGS) entry which is preliminary data.</text>
</comment>
<keyword evidence="3" id="KW-1185">Reference proteome</keyword>
<dbReference type="SUPFAM" id="SSF56954">
    <property type="entry name" value="Outer membrane efflux proteins (OEP)"/>
    <property type="match status" value="1"/>
</dbReference>
<feature type="chain" id="PRO_5015580673" evidence="1">
    <location>
        <begin position="18"/>
        <end position="428"/>
    </location>
</feature>
<feature type="signal peptide" evidence="1">
    <location>
        <begin position="1"/>
        <end position="17"/>
    </location>
</feature>
<name>A0A2T0X4Q0_9RHOB</name>
<gene>
    <name evidence="2" type="ORF">CLV74_10114</name>
</gene>
<dbReference type="AlphaFoldDB" id="A0A2T0X4Q0"/>
<dbReference type="Proteomes" id="UP000238392">
    <property type="component" value="Unassembled WGS sequence"/>
</dbReference>
<dbReference type="EMBL" id="PVTQ01000001">
    <property type="protein sequence ID" value="PRY93885.1"/>
    <property type="molecule type" value="Genomic_DNA"/>
</dbReference>
<dbReference type="PROSITE" id="PS51257">
    <property type="entry name" value="PROKAR_LIPOPROTEIN"/>
    <property type="match status" value="1"/>
</dbReference>
<evidence type="ECO:0000313" key="3">
    <source>
        <dbReference type="Proteomes" id="UP000238392"/>
    </source>
</evidence>
<evidence type="ECO:0000256" key="1">
    <source>
        <dbReference type="SAM" id="SignalP"/>
    </source>
</evidence>
<accession>A0A2T0X4Q0</accession>
<dbReference type="OrthoDB" id="7790365at2"/>
<protein>
    <submittedName>
        <fullName evidence="2">Adhesin transport system outer membrane protein</fullName>
    </submittedName>
</protein>
<evidence type="ECO:0000313" key="2">
    <source>
        <dbReference type="EMBL" id="PRY93885.1"/>
    </source>
</evidence>
<reference evidence="2 3" key="1">
    <citation type="submission" date="2018-03" db="EMBL/GenBank/DDBJ databases">
        <title>Genomic Encyclopedia of Archaeal and Bacterial Type Strains, Phase II (KMG-II): from individual species to whole genera.</title>
        <authorList>
            <person name="Goeker M."/>
        </authorList>
    </citation>
    <scope>NUCLEOTIDE SEQUENCE [LARGE SCALE GENOMIC DNA]</scope>
    <source>
        <strain evidence="2 3">DSM 100212</strain>
    </source>
</reference>
<keyword evidence="1" id="KW-0732">Signal</keyword>